<evidence type="ECO:0000256" key="6">
    <source>
        <dbReference type="ARBA" id="ARBA00023315"/>
    </source>
</evidence>
<keyword evidence="2 8" id="KW-0808">Transferase</keyword>
<feature type="binding site" evidence="8">
    <location>
        <position position="64"/>
    </location>
    <ligand>
        <name>Fe cation</name>
        <dbReference type="ChEBI" id="CHEBI:24875"/>
    </ligand>
</feature>
<feature type="binding site" evidence="8">
    <location>
        <position position="60"/>
    </location>
    <ligand>
        <name>Fe cation</name>
        <dbReference type="ChEBI" id="CHEBI:24875"/>
    </ligand>
</feature>
<comment type="catalytic activity">
    <reaction evidence="7 8">
        <text>L-threonylcarbamoyladenylate + adenosine(37) in tRNA = N(6)-L-threonylcarbamoyladenosine(37) in tRNA + AMP + H(+)</text>
        <dbReference type="Rhea" id="RHEA:37059"/>
        <dbReference type="Rhea" id="RHEA-COMP:10162"/>
        <dbReference type="Rhea" id="RHEA-COMP:10163"/>
        <dbReference type="ChEBI" id="CHEBI:15378"/>
        <dbReference type="ChEBI" id="CHEBI:73682"/>
        <dbReference type="ChEBI" id="CHEBI:74411"/>
        <dbReference type="ChEBI" id="CHEBI:74418"/>
        <dbReference type="ChEBI" id="CHEBI:456215"/>
        <dbReference type="EC" id="2.3.1.234"/>
    </reaction>
</comment>
<dbReference type="GO" id="GO:0061711">
    <property type="term" value="F:tRNA N(6)-L-threonylcarbamoyladenine synthase activity"/>
    <property type="evidence" value="ECO:0007669"/>
    <property type="project" value="UniProtKB-EC"/>
</dbReference>
<feature type="binding site" evidence="8">
    <location>
        <position position="128"/>
    </location>
    <ligand>
        <name>substrate</name>
    </ligand>
</feature>
<proteinExistence type="inferred from homology"/>
<dbReference type="GO" id="GO:0006508">
    <property type="term" value="P:proteolysis"/>
    <property type="evidence" value="ECO:0007669"/>
    <property type="project" value="UniProtKB-KW"/>
</dbReference>
<evidence type="ECO:0000256" key="7">
    <source>
        <dbReference type="ARBA" id="ARBA00048117"/>
    </source>
</evidence>
<keyword evidence="11" id="KW-1185">Reference proteome</keyword>
<dbReference type="GO" id="GO:0008233">
    <property type="term" value="F:peptidase activity"/>
    <property type="evidence" value="ECO:0007669"/>
    <property type="project" value="UniProtKB-KW"/>
</dbReference>
<dbReference type="GO" id="GO:0005506">
    <property type="term" value="F:iron ion binding"/>
    <property type="evidence" value="ECO:0007669"/>
    <property type="project" value="UniProtKB-UniRule"/>
</dbReference>
<evidence type="ECO:0000256" key="2">
    <source>
        <dbReference type="ARBA" id="ARBA00022679"/>
    </source>
</evidence>
<dbReference type="InterPro" id="IPR043129">
    <property type="entry name" value="ATPase_NBD"/>
</dbReference>
<dbReference type="InterPro" id="IPR000905">
    <property type="entry name" value="Gcp-like_dom"/>
</dbReference>
<dbReference type="AlphaFoldDB" id="A0A1L8WIL6"/>
<accession>A0A1L8WIL6</accession>
<organism evidence="10 11">
    <name type="scientific">Enterococcus ratti</name>
    <dbReference type="NCBI Taxonomy" id="150033"/>
    <lineage>
        <taxon>Bacteria</taxon>
        <taxon>Bacillati</taxon>
        <taxon>Bacillota</taxon>
        <taxon>Bacilli</taxon>
        <taxon>Lactobacillales</taxon>
        <taxon>Enterococcaceae</taxon>
        <taxon>Enterococcus</taxon>
    </lineage>
</organism>
<dbReference type="GO" id="GO:0002949">
    <property type="term" value="P:tRNA threonylcarbamoyladenosine modification"/>
    <property type="evidence" value="ECO:0007669"/>
    <property type="project" value="UniProtKB-UniRule"/>
</dbReference>
<keyword evidence="10" id="KW-0645">Protease</keyword>
<feature type="binding site" evidence="8">
    <location>
        <position position="251"/>
    </location>
    <ligand>
        <name>Fe cation</name>
        <dbReference type="ChEBI" id="CHEBI:24875"/>
    </ligand>
</feature>
<keyword evidence="1 8" id="KW-0963">Cytoplasm</keyword>
<keyword evidence="6 8" id="KW-0012">Acyltransferase</keyword>
<feature type="binding site" evidence="8">
    <location>
        <position position="221"/>
    </location>
    <ligand>
        <name>substrate</name>
    </ligand>
</feature>
<feature type="domain" description="Gcp-like" evidence="9">
    <location>
        <begin position="2"/>
        <end position="257"/>
    </location>
</feature>
<evidence type="ECO:0000256" key="8">
    <source>
        <dbReference type="HAMAP-Rule" id="MF_01445"/>
    </source>
</evidence>
<evidence type="ECO:0000256" key="5">
    <source>
        <dbReference type="ARBA" id="ARBA00023004"/>
    </source>
</evidence>
<dbReference type="PROSITE" id="PS01016">
    <property type="entry name" value="GLYCOPROTEASE"/>
    <property type="match status" value="1"/>
</dbReference>
<evidence type="ECO:0000256" key="4">
    <source>
        <dbReference type="ARBA" id="ARBA00022723"/>
    </source>
</evidence>
<dbReference type="STRING" id="150033.RV14_GL000384"/>
<dbReference type="GO" id="GO:0005737">
    <property type="term" value="C:cytoplasm"/>
    <property type="evidence" value="ECO:0007669"/>
    <property type="project" value="UniProtKB-SubCell"/>
</dbReference>
<dbReference type="NCBIfam" id="TIGR03723">
    <property type="entry name" value="T6A_TsaD_YgjD"/>
    <property type="match status" value="1"/>
</dbReference>
<dbReference type="Gene3D" id="3.30.420.40">
    <property type="match status" value="2"/>
</dbReference>
<dbReference type="CDD" id="cd24133">
    <property type="entry name" value="ASKHA_NBD_TsaD_bac"/>
    <property type="match status" value="1"/>
</dbReference>
<comment type="subcellular location">
    <subcellularLocation>
        <location evidence="8">Cytoplasm</location>
    </subcellularLocation>
</comment>
<comment type="caution">
    <text evidence="10">The sequence shown here is derived from an EMBL/GenBank/DDBJ whole genome shotgun (WGS) entry which is preliminary data.</text>
</comment>
<comment type="function">
    <text evidence="8">Required for the formation of a threonylcarbamoyl group on adenosine at position 37 (t(6)A37) in tRNAs that read codons beginning with adenine. Is involved in the transfer of the threonylcarbamoyl moiety of threonylcarbamoyl-AMP (TC-AMP) to the N6 group of A37, together with TsaE and TsaB. TsaD likely plays a direct catalytic role in this reaction.</text>
</comment>
<feature type="binding site" evidence="8">
    <location>
        <begin position="82"/>
        <end position="86"/>
    </location>
    <ligand>
        <name>substrate</name>
    </ligand>
</feature>
<comment type="cofactor">
    <cofactor evidence="8">
        <name>Fe(2+)</name>
        <dbReference type="ChEBI" id="CHEBI:29033"/>
    </cofactor>
    <text evidence="8">Binds 1 Fe(2+) ion per subunit.</text>
</comment>
<evidence type="ECO:0000256" key="1">
    <source>
        <dbReference type="ARBA" id="ARBA00022490"/>
    </source>
</evidence>
<evidence type="ECO:0000313" key="11">
    <source>
        <dbReference type="Proteomes" id="UP000182152"/>
    </source>
</evidence>
<comment type="similarity">
    <text evidence="8">Belongs to the KAE1 / TsaD family.</text>
</comment>
<reference evidence="10 11" key="1">
    <citation type="submission" date="2014-12" db="EMBL/GenBank/DDBJ databases">
        <title>Draft genome sequences of 29 type strains of Enterococci.</title>
        <authorList>
            <person name="Zhong Z."/>
            <person name="Sun Z."/>
            <person name="Liu W."/>
            <person name="Zhang W."/>
            <person name="Zhang H."/>
        </authorList>
    </citation>
    <scope>NUCLEOTIDE SEQUENCE [LARGE SCALE GENOMIC DNA]</scope>
    <source>
        <strain evidence="10 11">DSM 15687</strain>
    </source>
</reference>
<keyword evidence="3 8" id="KW-0819">tRNA processing</keyword>
<dbReference type="Proteomes" id="UP000182152">
    <property type="component" value="Unassembled WGS sequence"/>
</dbReference>
<evidence type="ECO:0000259" key="9">
    <source>
        <dbReference type="Pfam" id="PF00814"/>
    </source>
</evidence>
<dbReference type="InterPro" id="IPR017861">
    <property type="entry name" value="KAE1/TsaD"/>
</dbReference>
<dbReference type="EMBL" id="JXLB01000012">
    <property type="protein sequence ID" value="OJG80840.1"/>
    <property type="molecule type" value="Genomic_DNA"/>
</dbReference>
<feature type="binding site" evidence="8">
    <location>
        <position position="115"/>
    </location>
    <ligand>
        <name>substrate</name>
    </ligand>
</feature>
<dbReference type="PANTHER" id="PTHR11735:SF6">
    <property type="entry name" value="TRNA N6-ADENOSINE THREONYLCARBAMOYLTRANSFERASE, MITOCHONDRIAL"/>
    <property type="match status" value="1"/>
</dbReference>
<evidence type="ECO:0000313" key="10">
    <source>
        <dbReference type="EMBL" id="OJG80840.1"/>
    </source>
</evidence>
<dbReference type="InterPro" id="IPR017860">
    <property type="entry name" value="Peptidase_M22_CS"/>
</dbReference>
<keyword evidence="10" id="KW-0378">Hydrolase</keyword>
<dbReference type="SUPFAM" id="SSF53067">
    <property type="entry name" value="Actin-like ATPase domain"/>
    <property type="match status" value="2"/>
</dbReference>
<keyword evidence="5 8" id="KW-0408">Iron</keyword>
<dbReference type="EC" id="2.3.1.234" evidence="8"/>
<feature type="binding site" evidence="8">
    <location>
        <position position="132"/>
    </location>
    <ligand>
        <name>substrate</name>
    </ligand>
</feature>
<dbReference type="NCBIfam" id="TIGR00329">
    <property type="entry name" value="gcp_kae1"/>
    <property type="match status" value="1"/>
</dbReference>
<dbReference type="InterPro" id="IPR022450">
    <property type="entry name" value="TsaD"/>
</dbReference>
<dbReference type="HAMAP" id="MF_01445">
    <property type="entry name" value="TsaD"/>
    <property type="match status" value="1"/>
</dbReference>
<keyword evidence="4 8" id="KW-0479">Metal-binding</keyword>
<gene>
    <name evidence="8" type="primary">tsaD</name>
    <name evidence="10" type="ORF">RV14_GL000384</name>
</gene>
<protein>
    <recommendedName>
        <fullName evidence="8">tRNA N6-adenosine threonylcarbamoyltransferase</fullName>
        <ecNumber evidence="8">2.3.1.234</ecNumber>
    </recommendedName>
    <alternativeName>
        <fullName evidence="8">N6-L-threonylcarbamoyladenine synthase</fullName>
        <shortName evidence="8">t(6)A synthase</shortName>
    </alternativeName>
    <alternativeName>
        <fullName evidence="8">t(6)A37 threonylcarbamoyladenosine biosynthesis protein TsaD</fullName>
    </alternativeName>
    <alternativeName>
        <fullName evidence="8">tRNA threonylcarbamoyladenosine biosynthesis protein TsaD</fullName>
    </alternativeName>
</protein>
<evidence type="ECO:0000256" key="3">
    <source>
        <dbReference type="ARBA" id="ARBA00022694"/>
    </source>
</evidence>
<dbReference type="Pfam" id="PF00814">
    <property type="entry name" value="TsaD"/>
    <property type="match status" value="1"/>
</dbReference>
<sequence>MEQITLCIEEALLEANISIKQLSAVAVTYGPGLVGSLLIGISAAKAFAWAHRLPLLPVNHMAGHIYAARFQKPFEFPLMALLVSGGHTELVYMKEDGDYQIIGETRDDAAGEAYDKVGRVLGLSYPSGKELDQLAHLGQDVYHFKRAMIHEKNYDFSFSGLKSAFINLVHNAKQRGESLNKNDLAASFQASVVEVLVSKTLRACKEYPVKQLVVAGGVAANRGLREMLKKTLKEELPNVELLIPPLKLCGDNAAMIGAAAHVELKKGRRANLCLNAEPSLVLGQEKE</sequence>
<dbReference type="FunFam" id="3.30.420.40:FF:000040">
    <property type="entry name" value="tRNA N6-adenosine threonylcarbamoyltransferase"/>
    <property type="match status" value="1"/>
</dbReference>
<dbReference type="PANTHER" id="PTHR11735">
    <property type="entry name" value="TRNA N6-ADENOSINE THREONYLCARBAMOYLTRANSFERASE"/>
    <property type="match status" value="1"/>
</dbReference>
<name>A0A1L8WIL6_9ENTE</name>